<protein>
    <submittedName>
        <fullName evidence="1">Uncharacterized protein</fullName>
    </submittedName>
</protein>
<comment type="caution">
    <text evidence="1">The sequence shown here is derived from an EMBL/GenBank/DDBJ whole genome shotgun (WGS) entry which is preliminary data.</text>
</comment>
<evidence type="ECO:0000313" key="2">
    <source>
        <dbReference type="Proteomes" id="UP001498398"/>
    </source>
</evidence>
<name>A0ABR1IM76_9AGAR</name>
<keyword evidence="2" id="KW-1185">Reference proteome</keyword>
<dbReference type="EMBL" id="JBANRG010000094">
    <property type="protein sequence ID" value="KAK7436445.1"/>
    <property type="molecule type" value="Genomic_DNA"/>
</dbReference>
<evidence type="ECO:0000313" key="1">
    <source>
        <dbReference type="EMBL" id="KAK7436445.1"/>
    </source>
</evidence>
<sequence>MIFRTIGASSRTSHQAMTPAALIILALVSYMVDGMLSVGVAHSAATCPSTEITRMGPPSGQTSSDYLQRYISALGKGDVLNRDAISDCQCCALMDTDSFLTEVNVSFEHWWRNFGILWGHVVLNVAVGWRGCPRRNV</sequence>
<gene>
    <name evidence="1" type="ORF">VKT23_019157</name>
</gene>
<organism evidence="1 2">
    <name type="scientific">Marasmiellus scandens</name>
    <dbReference type="NCBI Taxonomy" id="2682957"/>
    <lineage>
        <taxon>Eukaryota</taxon>
        <taxon>Fungi</taxon>
        <taxon>Dikarya</taxon>
        <taxon>Basidiomycota</taxon>
        <taxon>Agaricomycotina</taxon>
        <taxon>Agaricomycetes</taxon>
        <taxon>Agaricomycetidae</taxon>
        <taxon>Agaricales</taxon>
        <taxon>Marasmiineae</taxon>
        <taxon>Omphalotaceae</taxon>
        <taxon>Marasmiellus</taxon>
    </lineage>
</organism>
<reference evidence="1 2" key="1">
    <citation type="submission" date="2024-01" db="EMBL/GenBank/DDBJ databases">
        <title>A draft genome for the cacao thread blight pathogen Marasmiellus scandens.</title>
        <authorList>
            <person name="Baruah I.K."/>
            <person name="Leung J."/>
            <person name="Bukari Y."/>
            <person name="Amoako-Attah I."/>
            <person name="Meinhardt L.W."/>
            <person name="Bailey B.A."/>
            <person name="Cohen S.P."/>
        </authorList>
    </citation>
    <scope>NUCLEOTIDE SEQUENCE [LARGE SCALE GENOMIC DNA]</scope>
    <source>
        <strain evidence="1 2">GH-19</strain>
    </source>
</reference>
<accession>A0ABR1IM76</accession>
<proteinExistence type="predicted"/>
<dbReference type="Proteomes" id="UP001498398">
    <property type="component" value="Unassembled WGS sequence"/>
</dbReference>